<keyword evidence="2" id="KW-0472">Membrane</keyword>
<feature type="compositionally biased region" description="Polar residues" evidence="1">
    <location>
        <begin position="363"/>
        <end position="389"/>
    </location>
</feature>
<keyword evidence="4" id="KW-1185">Reference proteome</keyword>
<dbReference type="InterPro" id="IPR011701">
    <property type="entry name" value="MFS"/>
</dbReference>
<dbReference type="InterPro" id="IPR036259">
    <property type="entry name" value="MFS_trans_sf"/>
</dbReference>
<evidence type="ECO:0000313" key="3">
    <source>
        <dbReference type="EMBL" id="OXA60732.1"/>
    </source>
</evidence>
<dbReference type="OrthoDB" id="2213137at2759"/>
<feature type="region of interest" description="Disordered" evidence="1">
    <location>
        <begin position="1"/>
        <end position="23"/>
    </location>
</feature>
<feature type="transmembrane region" description="Helical" evidence="2">
    <location>
        <begin position="244"/>
        <end position="264"/>
    </location>
</feature>
<feature type="compositionally biased region" description="Low complexity" evidence="1">
    <location>
        <begin position="787"/>
        <end position="798"/>
    </location>
</feature>
<gene>
    <name evidence="3" type="ORF">Fcan01_04089</name>
</gene>
<feature type="region of interest" description="Disordered" evidence="1">
    <location>
        <begin position="45"/>
        <end position="91"/>
    </location>
</feature>
<feature type="region of interest" description="Disordered" evidence="1">
    <location>
        <begin position="355"/>
        <end position="390"/>
    </location>
</feature>
<dbReference type="InterPro" id="IPR050327">
    <property type="entry name" value="Proton-linked_MCT"/>
</dbReference>
<feature type="compositionally biased region" description="Low complexity" evidence="1">
    <location>
        <begin position="71"/>
        <end position="86"/>
    </location>
</feature>
<feature type="transmembrane region" description="Helical" evidence="2">
    <location>
        <begin position="577"/>
        <end position="601"/>
    </location>
</feature>
<dbReference type="SUPFAM" id="SSF103473">
    <property type="entry name" value="MFS general substrate transporter"/>
    <property type="match status" value="1"/>
</dbReference>
<reference evidence="3 4" key="1">
    <citation type="submission" date="2015-12" db="EMBL/GenBank/DDBJ databases">
        <title>The genome of Folsomia candida.</title>
        <authorList>
            <person name="Faddeeva A."/>
            <person name="Derks M.F."/>
            <person name="Anvar Y."/>
            <person name="Smit S."/>
            <person name="Van Straalen N."/>
            <person name="Roelofs D."/>
        </authorList>
    </citation>
    <scope>NUCLEOTIDE SEQUENCE [LARGE SCALE GENOMIC DNA]</scope>
    <source>
        <strain evidence="3 4">VU population</strain>
        <tissue evidence="3">Whole body</tissue>
    </source>
</reference>
<feature type="transmembrane region" description="Helical" evidence="2">
    <location>
        <begin position="211"/>
        <end position="237"/>
    </location>
</feature>
<evidence type="ECO:0000313" key="4">
    <source>
        <dbReference type="Proteomes" id="UP000198287"/>
    </source>
</evidence>
<sequence>MSQHDDKPPETDQNKEEEEPAHSLLSFLNPLGLVFINSSLQRMHSRHTNLSSGENSQSKNDATSPPQAKQVTSSSTTTNNKKASVSDFDEGGEDDDIGINISSVAAVGVAGVPDGGYGWVVVFASFMCNVLVDGIANSFGLFLPKYVESFDVGAGAVAWAASLLVGTMLLIGPITSALTNKFGCRAVCVAGSIVAAAGFALSSLANNLGVLIFTYGIIGGIGCGLIYLPAVVCVGYYFERKRAFATGVAVCGSGVGTLVFAQIAEALLKVLSWKQVNLIYAGLVLMCGGFGMLMKPLVVQVQLENVYDEDDEEEDDLDDPKFIKSKSTQECDSGYFMVQLPDGRMERRLKVPLTGATDPEKAASSSDGGTPHTPTTSIHSQEIPNTVSASGRRHSSLLKFNYSKTRTNSLFSYMGRTYSFRAVPIGSEKASPSRSNLRNSKMSLASSSKQKFSVISGSQSDFPEDPGVIRQEDLFGLNRPESRHIIRPMSRKDVFYSGSIHNLPEYQNRKSITAYRQSVINVEPDGRGDEPPSPDKEPSLFAAHRRRFCPCFHLHPSDAFKTALSQMTDFSLLKNPIFIFIVVANVFGFLGFYVPTVFIVPAAKAMKVRTTEASSLISIMGASNTIGRITTGILSDLPKMNSLVMYNCCLFFSGVVISCVPWCTSYADFIGIAIFFGLFISGFISLTSIILVKLLGLEKLTNAFGLLILFWGTASILGVPLAGALFDTFGSYDIPFRVAGGFFVAAALVGAMIPIVVKFGQPKHVLQAQKDAYYRVGYLEEEGNGEAGDNGTATTTTSPGGGGIGGTPVSGVLPI</sequence>
<feature type="transmembrane region" description="Helical" evidence="2">
    <location>
        <begin position="669"/>
        <end position="692"/>
    </location>
</feature>
<feature type="compositionally biased region" description="Basic and acidic residues" evidence="1">
    <location>
        <begin position="1"/>
        <end position="14"/>
    </location>
</feature>
<dbReference type="PANTHER" id="PTHR11360:SF286">
    <property type="entry name" value="GH22266P"/>
    <property type="match status" value="1"/>
</dbReference>
<evidence type="ECO:0000256" key="2">
    <source>
        <dbReference type="SAM" id="Phobius"/>
    </source>
</evidence>
<organism evidence="3 4">
    <name type="scientific">Folsomia candida</name>
    <name type="common">Springtail</name>
    <dbReference type="NCBI Taxonomy" id="158441"/>
    <lineage>
        <taxon>Eukaryota</taxon>
        <taxon>Metazoa</taxon>
        <taxon>Ecdysozoa</taxon>
        <taxon>Arthropoda</taxon>
        <taxon>Hexapoda</taxon>
        <taxon>Collembola</taxon>
        <taxon>Entomobryomorpha</taxon>
        <taxon>Isotomoidea</taxon>
        <taxon>Isotomidae</taxon>
        <taxon>Proisotominae</taxon>
        <taxon>Folsomia</taxon>
    </lineage>
</organism>
<protein>
    <submittedName>
        <fullName evidence="3">Monocarboxylate transporter 14</fullName>
    </submittedName>
</protein>
<feature type="region of interest" description="Disordered" evidence="1">
    <location>
        <begin position="785"/>
        <end position="815"/>
    </location>
</feature>
<dbReference type="AlphaFoldDB" id="A0A226ESZ6"/>
<feature type="transmembrane region" description="Helical" evidence="2">
    <location>
        <begin position="156"/>
        <end position="174"/>
    </location>
</feature>
<feature type="transmembrane region" description="Helical" evidence="2">
    <location>
        <begin position="643"/>
        <end position="663"/>
    </location>
</feature>
<dbReference type="EMBL" id="LNIX01000002">
    <property type="protein sequence ID" value="OXA60732.1"/>
    <property type="molecule type" value="Genomic_DNA"/>
</dbReference>
<dbReference type="Gene3D" id="1.20.1250.20">
    <property type="entry name" value="MFS general substrate transporter like domains"/>
    <property type="match status" value="2"/>
</dbReference>
<dbReference type="OMA" id="LNNICVI"/>
<feature type="transmembrane region" description="Helical" evidence="2">
    <location>
        <begin position="704"/>
        <end position="726"/>
    </location>
</feature>
<name>A0A226ESZ6_FOLCA</name>
<keyword evidence="2" id="KW-1133">Transmembrane helix</keyword>
<feature type="transmembrane region" description="Helical" evidence="2">
    <location>
        <begin position="276"/>
        <end position="294"/>
    </location>
</feature>
<feature type="transmembrane region" description="Helical" evidence="2">
    <location>
        <begin position="613"/>
        <end position="631"/>
    </location>
</feature>
<feature type="transmembrane region" description="Helical" evidence="2">
    <location>
        <begin position="738"/>
        <end position="757"/>
    </location>
</feature>
<proteinExistence type="predicted"/>
<dbReference type="GO" id="GO:0008028">
    <property type="term" value="F:monocarboxylic acid transmembrane transporter activity"/>
    <property type="evidence" value="ECO:0007669"/>
    <property type="project" value="TreeGrafter"/>
</dbReference>
<evidence type="ECO:0000256" key="1">
    <source>
        <dbReference type="SAM" id="MobiDB-lite"/>
    </source>
</evidence>
<dbReference type="Pfam" id="PF07690">
    <property type="entry name" value="MFS_1"/>
    <property type="match status" value="2"/>
</dbReference>
<keyword evidence="2" id="KW-0812">Transmembrane</keyword>
<feature type="compositionally biased region" description="Gly residues" evidence="1">
    <location>
        <begin position="799"/>
        <end position="808"/>
    </location>
</feature>
<accession>A0A226ESZ6</accession>
<dbReference type="PANTHER" id="PTHR11360">
    <property type="entry name" value="MONOCARBOXYLATE TRANSPORTER"/>
    <property type="match status" value="1"/>
</dbReference>
<feature type="transmembrane region" description="Helical" evidence="2">
    <location>
        <begin position="186"/>
        <end position="205"/>
    </location>
</feature>
<feature type="transmembrane region" description="Helical" evidence="2">
    <location>
        <begin position="117"/>
        <end position="136"/>
    </location>
</feature>
<dbReference type="Proteomes" id="UP000198287">
    <property type="component" value="Unassembled WGS sequence"/>
</dbReference>
<feature type="compositionally biased region" description="Polar residues" evidence="1">
    <location>
        <begin position="45"/>
        <end position="70"/>
    </location>
</feature>
<comment type="caution">
    <text evidence="3">The sequence shown here is derived from an EMBL/GenBank/DDBJ whole genome shotgun (WGS) entry which is preliminary data.</text>
</comment>